<comment type="similarity">
    <text evidence="1 3">Belongs to the short-chain dehydrogenases/reductases (SDR) family.</text>
</comment>
<reference evidence="4 5" key="1">
    <citation type="submission" date="2019-02" db="EMBL/GenBank/DDBJ databases">
        <authorList>
            <consortium name="Pathogen Informatics"/>
        </authorList>
    </citation>
    <scope>NUCLEOTIDE SEQUENCE [LARGE SCALE GENOMIC DNA]</scope>
    <source>
        <strain evidence="4 5">3012STDY7078512</strain>
    </source>
</reference>
<evidence type="ECO:0000256" key="1">
    <source>
        <dbReference type="ARBA" id="ARBA00006484"/>
    </source>
</evidence>
<dbReference type="InterPro" id="IPR051911">
    <property type="entry name" value="SDR_oxidoreductase"/>
</dbReference>
<dbReference type="InterPro" id="IPR036291">
    <property type="entry name" value="NAD(P)-bd_dom_sf"/>
</dbReference>
<dbReference type="PRINTS" id="PR00080">
    <property type="entry name" value="SDRFAMILY"/>
</dbReference>
<accession>A0A449I2A4</accession>
<evidence type="ECO:0000313" key="4">
    <source>
        <dbReference type="EMBL" id="VFB13581.1"/>
    </source>
</evidence>
<evidence type="ECO:0000313" key="5">
    <source>
        <dbReference type="Proteomes" id="UP000396835"/>
    </source>
</evidence>
<dbReference type="GO" id="GO:0055041">
    <property type="term" value="F:cyclopentanol dehydrogenase activity"/>
    <property type="evidence" value="ECO:0007669"/>
    <property type="project" value="UniProtKB-EC"/>
</dbReference>
<dbReference type="SUPFAM" id="SSF51735">
    <property type="entry name" value="NAD(P)-binding Rossmann-fold domains"/>
    <property type="match status" value="1"/>
</dbReference>
<dbReference type="NCBIfam" id="NF004826">
    <property type="entry name" value="PRK06182.1"/>
    <property type="match status" value="1"/>
</dbReference>
<dbReference type="Pfam" id="PF00106">
    <property type="entry name" value="adh_short"/>
    <property type="match status" value="1"/>
</dbReference>
<evidence type="ECO:0000256" key="3">
    <source>
        <dbReference type="RuleBase" id="RU000363"/>
    </source>
</evidence>
<dbReference type="PANTHER" id="PTHR43976">
    <property type="entry name" value="SHORT CHAIN DEHYDROGENASE"/>
    <property type="match status" value="1"/>
</dbReference>
<sequence length="272" mass="29721">MRKKVIILTGASSGIGYQTAEYLVKQGHIVYGAARRTEKMEPLRESGVRPLKLDVTDEVSVSEAVKTVIDAEGRIDVLINNAGYGSYGAIEDVSLEEARKQFDVNLFGVAMLTKQVLPYMRKQKSGTIINVSSMGGRVTTYFGAWYHATKYALEAFSDALRMEVGDFGIRVAIIEPGGIKTPWGYIAADHLAQSAKGGAYEAQANKTAEGMRKQYSGNMMSSPKVISKAIGHAVNARRPKTRYLVGLGAKPLVLLHTLLPARCFDYIMKHVS</sequence>
<dbReference type="EMBL" id="CAACYH010000004">
    <property type="protein sequence ID" value="VFB13581.1"/>
    <property type="molecule type" value="Genomic_DNA"/>
</dbReference>
<dbReference type="Proteomes" id="UP000396835">
    <property type="component" value="Unassembled WGS sequence"/>
</dbReference>
<dbReference type="AlphaFoldDB" id="A0A449I2A4"/>
<gene>
    <name evidence="4" type="primary">cpnA</name>
    <name evidence="4" type="ORF">NCTC7812_01108</name>
</gene>
<dbReference type="EC" id="1.1.1.163" evidence="4"/>
<dbReference type="Gene3D" id="3.40.50.720">
    <property type="entry name" value="NAD(P)-binding Rossmann-like Domain"/>
    <property type="match status" value="1"/>
</dbReference>
<dbReference type="RefSeq" id="WP_131751906.1">
    <property type="nucleotide sequence ID" value="NZ_CAACYH010000004.1"/>
</dbReference>
<protein>
    <submittedName>
        <fullName evidence="4">Oxidoreductase</fullName>
        <ecNumber evidence="4">1.1.1.163</ecNumber>
    </submittedName>
</protein>
<dbReference type="InterPro" id="IPR002347">
    <property type="entry name" value="SDR_fam"/>
</dbReference>
<evidence type="ECO:0000256" key="2">
    <source>
        <dbReference type="ARBA" id="ARBA00023002"/>
    </source>
</evidence>
<dbReference type="OrthoDB" id="9786056at2"/>
<dbReference type="PRINTS" id="PR00081">
    <property type="entry name" value="GDHRDH"/>
</dbReference>
<dbReference type="CDD" id="cd05374">
    <property type="entry name" value="17beta-HSD-like_SDR_c"/>
    <property type="match status" value="1"/>
</dbReference>
<name>A0A449I2A4_9BACE</name>
<keyword evidence="2 4" id="KW-0560">Oxidoreductase</keyword>
<dbReference type="PANTHER" id="PTHR43976:SF16">
    <property type="entry name" value="SHORT-CHAIN DEHYDROGENASE_REDUCTASE FAMILY PROTEIN"/>
    <property type="match status" value="1"/>
</dbReference>
<organism evidence="4 5">
    <name type="scientific">Prevotella heparinolytica</name>
    <dbReference type="NCBI Taxonomy" id="28113"/>
    <lineage>
        <taxon>Bacteria</taxon>
        <taxon>Pseudomonadati</taxon>
        <taxon>Bacteroidota</taxon>
        <taxon>Bacteroidia</taxon>
        <taxon>Bacteroidales</taxon>
        <taxon>Bacteroidaceae</taxon>
        <taxon>Bacteroides</taxon>
    </lineage>
</organism>
<proteinExistence type="inferred from homology"/>